<dbReference type="PANTHER" id="PTHR43329">
    <property type="entry name" value="EPOXIDE HYDROLASE"/>
    <property type="match status" value="1"/>
</dbReference>
<evidence type="ECO:0000313" key="5">
    <source>
        <dbReference type="Proteomes" id="UP000801492"/>
    </source>
</evidence>
<dbReference type="SUPFAM" id="SSF53474">
    <property type="entry name" value="alpha/beta-Hydrolases"/>
    <property type="match status" value="1"/>
</dbReference>
<dbReference type="Pfam" id="PF00561">
    <property type="entry name" value="Abhydrolase_1"/>
    <property type="match status" value="1"/>
</dbReference>
<dbReference type="Gene3D" id="3.40.50.1820">
    <property type="entry name" value="alpha/beta hydrolase"/>
    <property type="match status" value="1"/>
</dbReference>
<sequence>MFYRKEIDFRGTKFHYVEAGSRDQPVILLLHGFPDCWLSWRYQIPILSTYFRVIAIDLKGFGDSEKPMWHRSYRIELILEELRQFISVLGVSYCSIIGHDLGALIGWFFVHQSPELVDRFVAVSCSHPNVYWKTFTSQSLFNYNWVCFVQLPYLPETDALNDDLKIISDAHKHLQQKDAKDEYLEAYKYSFSRKEDWVGPINYYRTLPFVRICEKSEQTRVTTLLVQGDKDYSISLEGVVKSTEYCEKFALKMIEGAAHFPHQENPDMFNREILKFLKIGSSTGMFERSQSKSIMDRMFGAVSSTVNFGNSMFDTVHKRTKNGVVSSIPAIGLSLAQETSLVRN</sequence>
<evidence type="ECO:0000256" key="1">
    <source>
        <dbReference type="ARBA" id="ARBA00022801"/>
    </source>
</evidence>
<dbReference type="AlphaFoldDB" id="A0A8K0G2W9"/>
<dbReference type="GO" id="GO:0004301">
    <property type="term" value="F:epoxide hydrolase activity"/>
    <property type="evidence" value="ECO:0007669"/>
    <property type="project" value="UniProtKB-ARBA"/>
</dbReference>
<proteinExistence type="inferred from homology"/>
<reference evidence="4" key="1">
    <citation type="submission" date="2019-08" db="EMBL/GenBank/DDBJ databases">
        <title>The genome of the North American firefly Photinus pyralis.</title>
        <authorList>
            <consortium name="Photinus pyralis genome working group"/>
            <person name="Fallon T.R."/>
            <person name="Sander Lower S.E."/>
            <person name="Weng J.-K."/>
        </authorList>
    </citation>
    <scope>NUCLEOTIDE SEQUENCE</scope>
    <source>
        <strain evidence="4">TRF0915ILg1</strain>
        <tissue evidence="4">Whole body</tissue>
    </source>
</reference>
<keyword evidence="1" id="KW-0378">Hydrolase</keyword>
<dbReference type="OrthoDB" id="408373at2759"/>
<organism evidence="4 5">
    <name type="scientific">Ignelater luminosus</name>
    <name type="common">Cucubano</name>
    <name type="synonym">Pyrophorus luminosus</name>
    <dbReference type="NCBI Taxonomy" id="2038154"/>
    <lineage>
        <taxon>Eukaryota</taxon>
        <taxon>Metazoa</taxon>
        <taxon>Ecdysozoa</taxon>
        <taxon>Arthropoda</taxon>
        <taxon>Hexapoda</taxon>
        <taxon>Insecta</taxon>
        <taxon>Pterygota</taxon>
        <taxon>Neoptera</taxon>
        <taxon>Endopterygota</taxon>
        <taxon>Coleoptera</taxon>
        <taxon>Polyphaga</taxon>
        <taxon>Elateriformia</taxon>
        <taxon>Elateroidea</taxon>
        <taxon>Elateridae</taxon>
        <taxon>Agrypninae</taxon>
        <taxon>Pyrophorini</taxon>
        <taxon>Ignelater</taxon>
    </lineage>
</organism>
<evidence type="ECO:0000313" key="4">
    <source>
        <dbReference type="EMBL" id="KAF2886422.1"/>
    </source>
</evidence>
<keyword evidence="5" id="KW-1185">Reference proteome</keyword>
<dbReference type="EMBL" id="VTPC01087732">
    <property type="protein sequence ID" value="KAF2886422.1"/>
    <property type="molecule type" value="Genomic_DNA"/>
</dbReference>
<dbReference type="PRINTS" id="PR00412">
    <property type="entry name" value="EPOXHYDRLASE"/>
</dbReference>
<feature type="domain" description="AB hydrolase-1" evidence="3">
    <location>
        <begin position="25"/>
        <end position="266"/>
    </location>
</feature>
<evidence type="ECO:0000259" key="3">
    <source>
        <dbReference type="Pfam" id="PF00561"/>
    </source>
</evidence>
<gene>
    <name evidence="4" type="ORF">ILUMI_19751</name>
</gene>
<evidence type="ECO:0000256" key="2">
    <source>
        <dbReference type="ARBA" id="ARBA00038334"/>
    </source>
</evidence>
<dbReference type="InterPro" id="IPR029058">
    <property type="entry name" value="AB_hydrolase_fold"/>
</dbReference>
<comment type="caution">
    <text evidence="4">The sequence shown here is derived from an EMBL/GenBank/DDBJ whole genome shotgun (WGS) entry which is preliminary data.</text>
</comment>
<dbReference type="InterPro" id="IPR000073">
    <property type="entry name" value="AB_hydrolase_1"/>
</dbReference>
<dbReference type="Proteomes" id="UP000801492">
    <property type="component" value="Unassembled WGS sequence"/>
</dbReference>
<comment type="similarity">
    <text evidence="2">Belongs to the AB hydrolase superfamily. Epoxide hydrolase family.</text>
</comment>
<protein>
    <recommendedName>
        <fullName evidence="3">AB hydrolase-1 domain-containing protein</fullName>
    </recommendedName>
</protein>
<dbReference type="InterPro" id="IPR000639">
    <property type="entry name" value="Epox_hydrolase-like"/>
</dbReference>
<accession>A0A8K0G2W9</accession>
<name>A0A8K0G2W9_IGNLU</name>
<dbReference type="PRINTS" id="PR00111">
    <property type="entry name" value="ABHYDROLASE"/>
</dbReference>